<evidence type="ECO:0000313" key="2">
    <source>
        <dbReference type="EMBL" id="UKJ88485.2"/>
    </source>
</evidence>
<name>A0A976QV04_THEOR</name>
<proteinExistence type="predicted"/>
<protein>
    <recommendedName>
        <fullName evidence="1">Helicase C-terminal domain-containing protein</fullName>
    </recommendedName>
</protein>
<dbReference type="Gene3D" id="3.40.50.300">
    <property type="entry name" value="P-loop containing nucleotide triphosphate hydrolases"/>
    <property type="match status" value="1"/>
</dbReference>
<feature type="domain" description="Helicase C-terminal" evidence="1">
    <location>
        <begin position="405"/>
        <end position="552"/>
    </location>
</feature>
<dbReference type="InterPro" id="IPR001650">
    <property type="entry name" value="Helicase_C-like"/>
</dbReference>
<dbReference type="OrthoDB" id="360822at2759"/>
<dbReference type="InterPro" id="IPR027417">
    <property type="entry name" value="P-loop_NTPase"/>
</dbReference>
<dbReference type="SUPFAM" id="SSF52540">
    <property type="entry name" value="P-loop containing nucleoside triphosphate hydrolases"/>
    <property type="match status" value="1"/>
</dbReference>
<accession>A0A976QV04</accession>
<dbReference type="PANTHER" id="PTHR47958">
    <property type="entry name" value="ATP-DEPENDENT RNA HELICASE DBP3"/>
    <property type="match status" value="1"/>
</dbReference>
<dbReference type="EMBL" id="CP056065">
    <property type="protein sequence ID" value="UKJ88485.2"/>
    <property type="molecule type" value="Genomic_DNA"/>
</dbReference>
<dbReference type="PROSITE" id="PS51194">
    <property type="entry name" value="HELICASE_CTER"/>
    <property type="match status" value="1"/>
</dbReference>
<dbReference type="AlphaFoldDB" id="A0A976QV04"/>
<dbReference type="Pfam" id="PF00271">
    <property type="entry name" value="Helicase_C"/>
    <property type="match status" value="1"/>
</dbReference>
<dbReference type="Proteomes" id="UP000244803">
    <property type="component" value="Chromosome 1"/>
</dbReference>
<organism evidence="2 3">
    <name type="scientific">Theileria orientalis</name>
    <dbReference type="NCBI Taxonomy" id="68886"/>
    <lineage>
        <taxon>Eukaryota</taxon>
        <taxon>Sar</taxon>
        <taxon>Alveolata</taxon>
        <taxon>Apicomplexa</taxon>
        <taxon>Aconoidasida</taxon>
        <taxon>Piroplasmida</taxon>
        <taxon>Theileriidae</taxon>
        <taxon>Theileria</taxon>
    </lineage>
</organism>
<reference evidence="2" key="1">
    <citation type="submission" date="2022-07" db="EMBL/GenBank/DDBJ databases">
        <title>Evaluation of T. orientalis genome assembly methods using nanopore sequencing and analysis of variation between genomes.</title>
        <authorList>
            <person name="Yam J."/>
            <person name="Micallef M.L."/>
            <person name="Liu M."/>
            <person name="Djordjevic S.P."/>
            <person name="Bogema D.R."/>
            <person name="Jenkins C."/>
        </authorList>
    </citation>
    <scope>NUCLEOTIDE SEQUENCE</scope>
    <source>
        <strain evidence="2">Fish Creek</strain>
    </source>
</reference>
<gene>
    <name evidence="2" type="ORF">MACJ_000929</name>
</gene>
<evidence type="ECO:0000313" key="3">
    <source>
        <dbReference type="Proteomes" id="UP000244803"/>
    </source>
</evidence>
<evidence type="ECO:0000259" key="1">
    <source>
        <dbReference type="PROSITE" id="PS51194"/>
    </source>
</evidence>
<sequence>MITNSVILFSTNSRFLRRILNRNYYSTHISKDSIILNKLVYLTKSSPSIFHYRLNFCKYKSCTIAHQFDDKRVDITHLSLPSGYVNSLKSIGIKDLKLFQYVILKLLTGNILVNSDLGTCKNFLRLILYNEPGLGQSIGSLIPLLYIYSHEYRASSSHPKGSLLIICSGKSCHKISNLLLAIDPSAKCLLLDDSSGHLRDSNTIGHDFVPNSKDYLSKCLTRNELSTKGRYDIIVASHNFLLRGTNRTNLALLSGVSCLLFDDFSDLKDYDVFNRNLKVVKDSKRINVNDLECSKDFHVICLVSSLGDQFPEFSKTHLSNYTFYDFKFGTKQRLISDSRTDVLKVDSEFGQAKVINLESEESLENRKIEHSICKVSKGEKYERVAVLRNLVYSYLDLPTFMHTQALPLSLKKPTSTSKCIIFVSNRKQLTKLANIQEFSNLCVYLGRHLNVYERAKSISSFNNGSKPIMIATDNSVYGSIFDNVSHIFNFNPPKTAESYKSRAAFARKHDSLCVTLYSKDQYHSLVSVIKQVVKKLSVHIVPSKEYMIKHDLKWLKNFTDQMITGNRNLVAPYLKKSEELLSKFGDSVILSSVNFLLRDKSFTDDSVDRGILTNSILSGRPGFTAVVLNDVSKQCINDESDIKKLFSEYVPDSKVNSALGKCFKTETGYIVDISDKYIKNFIELSRDNQDIYVQVATEVPKILLNNPHIGKVHKKGLPWNSVDIKKPPAITLREF</sequence>